<organism evidence="2 3">
    <name type="scientific">Gigaspora margarita</name>
    <dbReference type="NCBI Taxonomy" id="4874"/>
    <lineage>
        <taxon>Eukaryota</taxon>
        <taxon>Fungi</taxon>
        <taxon>Fungi incertae sedis</taxon>
        <taxon>Mucoromycota</taxon>
        <taxon>Glomeromycotina</taxon>
        <taxon>Glomeromycetes</taxon>
        <taxon>Diversisporales</taxon>
        <taxon>Gigasporaceae</taxon>
        <taxon>Gigaspora</taxon>
    </lineage>
</organism>
<feature type="chain" id="PRO_5034446721" evidence="1">
    <location>
        <begin position="29"/>
        <end position="88"/>
    </location>
</feature>
<feature type="signal peptide" evidence="1">
    <location>
        <begin position="1"/>
        <end position="28"/>
    </location>
</feature>
<evidence type="ECO:0000313" key="2">
    <source>
        <dbReference type="EMBL" id="KAF0426213.1"/>
    </source>
</evidence>
<dbReference type="OrthoDB" id="823504at2759"/>
<name>A0A8H3X7L4_GIGMA</name>
<protein>
    <submittedName>
        <fullName evidence="2">Uncharacterized protein</fullName>
    </submittedName>
</protein>
<keyword evidence="3" id="KW-1185">Reference proteome</keyword>
<dbReference type="Proteomes" id="UP000439903">
    <property type="component" value="Unassembled WGS sequence"/>
</dbReference>
<proteinExistence type="predicted"/>
<keyword evidence="1" id="KW-0732">Signal</keyword>
<evidence type="ECO:0000313" key="3">
    <source>
        <dbReference type="Proteomes" id="UP000439903"/>
    </source>
</evidence>
<accession>A0A8H3X7L4</accession>
<dbReference type="EMBL" id="WTPW01001611">
    <property type="protein sequence ID" value="KAF0426213.1"/>
    <property type="molecule type" value="Genomic_DNA"/>
</dbReference>
<gene>
    <name evidence="2" type="ORF">F8M41_006271</name>
</gene>
<sequence>MGKYVRVPTPFQGLNFTLIILLLGSGSNENGFDDIIVSRLFDLSDYDTFRAVYHPVRSVYSDSNYSKDSKDSLANIKDCDSNKNSPES</sequence>
<reference evidence="2 3" key="1">
    <citation type="journal article" date="2019" name="Environ. Microbiol.">
        <title>At the nexus of three kingdoms: the genome of the mycorrhizal fungus Gigaspora margarita provides insights into plant, endobacterial and fungal interactions.</title>
        <authorList>
            <person name="Venice F."/>
            <person name="Ghignone S."/>
            <person name="Salvioli di Fossalunga A."/>
            <person name="Amselem J."/>
            <person name="Novero M."/>
            <person name="Xianan X."/>
            <person name="Sedzielewska Toro K."/>
            <person name="Morin E."/>
            <person name="Lipzen A."/>
            <person name="Grigoriev I.V."/>
            <person name="Henrissat B."/>
            <person name="Martin F.M."/>
            <person name="Bonfante P."/>
        </authorList>
    </citation>
    <scope>NUCLEOTIDE SEQUENCE [LARGE SCALE GENOMIC DNA]</scope>
    <source>
        <strain evidence="2 3">BEG34</strain>
    </source>
</reference>
<comment type="caution">
    <text evidence="2">The sequence shown here is derived from an EMBL/GenBank/DDBJ whole genome shotgun (WGS) entry which is preliminary data.</text>
</comment>
<evidence type="ECO:0000256" key="1">
    <source>
        <dbReference type="SAM" id="SignalP"/>
    </source>
</evidence>
<dbReference type="AlphaFoldDB" id="A0A8H3X7L4"/>